<evidence type="ECO:0000256" key="2">
    <source>
        <dbReference type="SAM" id="MobiDB-lite"/>
    </source>
</evidence>
<dbReference type="PANTHER" id="PTHR22826">
    <property type="entry name" value="RHO GUANINE EXCHANGE FACTOR-RELATED"/>
    <property type="match status" value="1"/>
</dbReference>
<dbReference type="SUPFAM" id="SSF52087">
    <property type="entry name" value="CRAL/TRIO domain"/>
    <property type="match status" value="1"/>
</dbReference>
<dbReference type="GO" id="GO:0035025">
    <property type="term" value="P:positive regulation of Rho protein signal transduction"/>
    <property type="evidence" value="ECO:0007669"/>
    <property type="project" value="TreeGrafter"/>
</dbReference>
<evidence type="ECO:0000256" key="1">
    <source>
        <dbReference type="ARBA" id="ARBA00022658"/>
    </source>
</evidence>
<dbReference type="EMBL" id="JAIQCJ010002088">
    <property type="protein sequence ID" value="KAJ8783283.1"/>
    <property type="molecule type" value="Genomic_DNA"/>
</dbReference>
<sequence length="198" mass="21590">MPGVGSVPGSIQGFARPQRLLSGETGHRTPASRMGEPRPRGRRALPSMEEPGDAFCPRHPRPLRLRLRGGLLTGGSHPPQVIMLSSVPELHSYIDKSQLTEDLGGTLDYCHSRWLCHRTAIESFALRVKQTAQMLQAFGTELAETELPNDVQSTSSVLRAHTEKKDRAKVRARAGWRGEGRQVSGAEEAPELGALQGS</sequence>
<evidence type="ECO:0000313" key="4">
    <source>
        <dbReference type="Proteomes" id="UP001159641"/>
    </source>
</evidence>
<dbReference type="InterPro" id="IPR051336">
    <property type="entry name" value="RhoGEF_Guanine_NuclExch_SF"/>
</dbReference>
<feature type="region of interest" description="Disordered" evidence="2">
    <location>
        <begin position="159"/>
        <end position="198"/>
    </location>
</feature>
<keyword evidence="4" id="KW-1185">Reference proteome</keyword>
<dbReference type="AlphaFoldDB" id="A0AB34GVJ7"/>
<dbReference type="InterPro" id="IPR036865">
    <property type="entry name" value="CRAL-TRIO_dom_sf"/>
</dbReference>
<gene>
    <name evidence="3" type="ORF">J1605_009366</name>
</gene>
<protein>
    <submittedName>
        <fullName evidence="3">Uncharacterized protein</fullName>
    </submittedName>
</protein>
<dbReference type="Proteomes" id="UP001159641">
    <property type="component" value="Unassembled WGS sequence"/>
</dbReference>
<proteinExistence type="predicted"/>
<accession>A0AB34GVJ7</accession>
<organism evidence="3 4">
    <name type="scientific">Eschrichtius robustus</name>
    <name type="common">California gray whale</name>
    <name type="synonym">Eschrichtius gibbosus</name>
    <dbReference type="NCBI Taxonomy" id="9764"/>
    <lineage>
        <taxon>Eukaryota</taxon>
        <taxon>Metazoa</taxon>
        <taxon>Chordata</taxon>
        <taxon>Craniata</taxon>
        <taxon>Vertebrata</taxon>
        <taxon>Euteleostomi</taxon>
        <taxon>Mammalia</taxon>
        <taxon>Eutheria</taxon>
        <taxon>Laurasiatheria</taxon>
        <taxon>Artiodactyla</taxon>
        <taxon>Whippomorpha</taxon>
        <taxon>Cetacea</taxon>
        <taxon>Mysticeti</taxon>
        <taxon>Eschrichtiidae</taxon>
        <taxon>Eschrichtius</taxon>
    </lineage>
</organism>
<dbReference type="PANTHER" id="PTHR22826:SF115">
    <property type="entry name" value="GUANINE NUCLEOTIDE EXCHANGE FACTOR DBS"/>
    <property type="match status" value="1"/>
</dbReference>
<dbReference type="GO" id="GO:0005737">
    <property type="term" value="C:cytoplasm"/>
    <property type="evidence" value="ECO:0007669"/>
    <property type="project" value="TreeGrafter"/>
</dbReference>
<evidence type="ECO:0000313" key="3">
    <source>
        <dbReference type="EMBL" id="KAJ8783283.1"/>
    </source>
</evidence>
<reference evidence="3 4" key="1">
    <citation type="submission" date="2022-11" db="EMBL/GenBank/DDBJ databases">
        <title>Whole genome sequence of Eschrichtius robustus ER-17-0199.</title>
        <authorList>
            <person name="Bruniche-Olsen A."/>
            <person name="Black A.N."/>
            <person name="Fields C.J."/>
            <person name="Walden K."/>
            <person name="Dewoody J.A."/>
        </authorList>
    </citation>
    <scope>NUCLEOTIDE SEQUENCE [LARGE SCALE GENOMIC DNA]</scope>
    <source>
        <strain evidence="3">ER-17-0199</strain>
        <tissue evidence="3">Blubber</tissue>
    </source>
</reference>
<feature type="region of interest" description="Disordered" evidence="2">
    <location>
        <begin position="1"/>
        <end position="57"/>
    </location>
</feature>
<keyword evidence="1" id="KW-0344">Guanine-nucleotide releasing factor</keyword>
<comment type="caution">
    <text evidence="3">The sequence shown here is derived from an EMBL/GenBank/DDBJ whole genome shotgun (WGS) entry which is preliminary data.</text>
</comment>
<dbReference type="GO" id="GO:0005085">
    <property type="term" value="F:guanyl-nucleotide exchange factor activity"/>
    <property type="evidence" value="ECO:0007669"/>
    <property type="project" value="UniProtKB-KW"/>
</dbReference>
<name>A0AB34GVJ7_ESCRO</name>